<dbReference type="AlphaFoldDB" id="A0A7S1XMQ2"/>
<proteinExistence type="predicted"/>
<reference evidence="1" key="1">
    <citation type="submission" date="2021-01" db="EMBL/GenBank/DDBJ databases">
        <authorList>
            <person name="Corre E."/>
            <person name="Pelletier E."/>
            <person name="Niang G."/>
            <person name="Scheremetjew M."/>
            <person name="Finn R."/>
            <person name="Kale V."/>
            <person name="Holt S."/>
            <person name="Cochrane G."/>
            <person name="Meng A."/>
            <person name="Brown T."/>
            <person name="Cohen L."/>
        </authorList>
    </citation>
    <scope>NUCLEOTIDE SEQUENCE</scope>
    <source>
        <strain evidence="1">CCMP2877</strain>
    </source>
</reference>
<name>A0A7S1XMQ2_9STRA</name>
<accession>A0A7S1XMQ2</accession>
<dbReference type="EMBL" id="HBGJ01011957">
    <property type="protein sequence ID" value="CAD9249132.1"/>
    <property type="molecule type" value="Transcribed_RNA"/>
</dbReference>
<evidence type="ECO:0000313" key="1">
    <source>
        <dbReference type="EMBL" id="CAD9249132.1"/>
    </source>
</evidence>
<protein>
    <submittedName>
        <fullName evidence="1">Uncharacterized protein</fullName>
    </submittedName>
</protein>
<sequence>MLQPSPPPQARRGTLEGYALAAEVGRFVSLQGDALCSDVKGVLEMQKGQPGSDRARTMARRVVLGVDALRVRAGQQAPLAGLDDRTTGTIVALEETLDALDGLLKLLPEGRRSFL</sequence>
<organism evidence="1">
    <name type="scientific">Phaeomonas parva</name>
    <dbReference type="NCBI Taxonomy" id="124430"/>
    <lineage>
        <taxon>Eukaryota</taxon>
        <taxon>Sar</taxon>
        <taxon>Stramenopiles</taxon>
        <taxon>Ochrophyta</taxon>
        <taxon>Pinguiophyceae</taxon>
        <taxon>Pinguiochrysidales</taxon>
        <taxon>Pinguiochrysidaceae</taxon>
        <taxon>Phaeomonas</taxon>
    </lineage>
</organism>
<gene>
    <name evidence="1" type="ORF">PPAR1163_LOCUS7492</name>
</gene>